<evidence type="ECO:0000313" key="1">
    <source>
        <dbReference type="EMBL" id="KAB1153478.1"/>
    </source>
</evidence>
<sequence length="98" mass="11524">MKSKDFETNQNPSMETILEYEISPSIETLLKAEIKTGNKVAEISKGWPKQNSVLIIMKKPFIKKYTIQGLKYRDVNDPHYWKEEYSDKTSMQMIACRF</sequence>
<evidence type="ECO:0000313" key="2">
    <source>
        <dbReference type="Proteomes" id="UP000467305"/>
    </source>
</evidence>
<comment type="caution">
    <text evidence="1">The sequence shown here is derived from an EMBL/GenBank/DDBJ whole genome shotgun (WGS) entry which is preliminary data.</text>
</comment>
<name>A0A7J5A7J1_9FLAO</name>
<proteinExistence type="predicted"/>
<keyword evidence="2" id="KW-1185">Reference proteome</keyword>
<gene>
    <name evidence="1" type="ORF">F7018_16740</name>
</gene>
<dbReference type="OrthoDB" id="308241at2"/>
<protein>
    <submittedName>
        <fullName evidence="1">Uncharacterized protein</fullName>
    </submittedName>
</protein>
<organism evidence="1 2">
    <name type="scientific">Tenacibaculum aiptasiae</name>
    <dbReference type="NCBI Taxonomy" id="426481"/>
    <lineage>
        <taxon>Bacteria</taxon>
        <taxon>Pseudomonadati</taxon>
        <taxon>Bacteroidota</taxon>
        <taxon>Flavobacteriia</taxon>
        <taxon>Flavobacteriales</taxon>
        <taxon>Flavobacteriaceae</taxon>
        <taxon>Tenacibaculum</taxon>
    </lineage>
</organism>
<dbReference type="AlphaFoldDB" id="A0A7J5A7J1"/>
<dbReference type="RefSeq" id="WP_150901251.1">
    <property type="nucleotide sequence ID" value="NZ_WAAU01000034.1"/>
</dbReference>
<dbReference type="Proteomes" id="UP000467305">
    <property type="component" value="Unassembled WGS sequence"/>
</dbReference>
<reference evidence="1 2" key="1">
    <citation type="submission" date="2019-09" db="EMBL/GenBank/DDBJ databases">
        <authorList>
            <person name="Cao W.R."/>
        </authorList>
    </citation>
    <scope>NUCLEOTIDE SEQUENCE [LARGE SCALE GENOMIC DNA]</scope>
    <source>
        <strain evidence="2">a4</strain>
    </source>
</reference>
<accession>A0A7J5A7J1</accession>
<dbReference type="EMBL" id="WAAU01000034">
    <property type="protein sequence ID" value="KAB1153478.1"/>
    <property type="molecule type" value="Genomic_DNA"/>
</dbReference>